<evidence type="ECO:0000313" key="3">
    <source>
        <dbReference type="Proteomes" id="UP000014760"/>
    </source>
</evidence>
<dbReference type="GO" id="GO:0005634">
    <property type="term" value="C:nucleus"/>
    <property type="evidence" value="ECO:0007669"/>
    <property type="project" value="TreeGrafter"/>
</dbReference>
<dbReference type="Gene3D" id="1.10.1170.10">
    <property type="entry name" value="Inhibitor Of Apoptosis Protein (2mihbC-IAP-1), Chain A"/>
    <property type="match status" value="1"/>
</dbReference>
<organism evidence="1">
    <name type="scientific">Capitella teleta</name>
    <name type="common">Polychaete worm</name>
    <dbReference type="NCBI Taxonomy" id="283909"/>
    <lineage>
        <taxon>Eukaryota</taxon>
        <taxon>Metazoa</taxon>
        <taxon>Spiralia</taxon>
        <taxon>Lophotrochozoa</taxon>
        <taxon>Annelida</taxon>
        <taxon>Polychaeta</taxon>
        <taxon>Sedentaria</taxon>
        <taxon>Scolecida</taxon>
        <taxon>Capitellidae</taxon>
        <taxon>Capitella</taxon>
    </lineage>
</organism>
<keyword evidence="3" id="KW-1185">Reference proteome</keyword>
<proteinExistence type="predicted"/>
<dbReference type="Proteomes" id="UP000014760">
    <property type="component" value="Unassembled WGS sequence"/>
</dbReference>
<reference evidence="1 3" key="2">
    <citation type="journal article" date="2013" name="Nature">
        <title>Insights into bilaterian evolution from three spiralian genomes.</title>
        <authorList>
            <person name="Simakov O."/>
            <person name="Marletaz F."/>
            <person name="Cho S.J."/>
            <person name="Edsinger-Gonzales E."/>
            <person name="Havlak P."/>
            <person name="Hellsten U."/>
            <person name="Kuo D.H."/>
            <person name="Larsson T."/>
            <person name="Lv J."/>
            <person name="Arendt D."/>
            <person name="Savage R."/>
            <person name="Osoegawa K."/>
            <person name="de Jong P."/>
            <person name="Grimwood J."/>
            <person name="Chapman J.A."/>
            <person name="Shapiro H."/>
            <person name="Aerts A."/>
            <person name="Otillar R.P."/>
            <person name="Terry A.Y."/>
            <person name="Boore J.L."/>
            <person name="Grigoriev I.V."/>
            <person name="Lindberg D.R."/>
            <person name="Seaver E.C."/>
            <person name="Weisblat D.A."/>
            <person name="Putnam N.H."/>
            <person name="Rokhsar D.S."/>
        </authorList>
    </citation>
    <scope>NUCLEOTIDE SEQUENCE</scope>
    <source>
        <strain evidence="1 3">I ESC-2004</strain>
    </source>
</reference>
<dbReference type="GO" id="GO:0061630">
    <property type="term" value="F:ubiquitin protein ligase activity"/>
    <property type="evidence" value="ECO:0007669"/>
    <property type="project" value="TreeGrafter"/>
</dbReference>
<dbReference type="InterPro" id="IPR001370">
    <property type="entry name" value="BIR_rpt"/>
</dbReference>
<dbReference type="EMBL" id="KB294364">
    <property type="protein sequence ID" value="ELU14672.1"/>
    <property type="molecule type" value="Genomic_DNA"/>
</dbReference>
<dbReference type="SMART" id="SM00238">
    <property type="entry name" value="BIR"/>
    <property type="match status" value="1"/>
</dbReference>
<evidence type="ECO:0000313" key="1">
    <source>
        <dbReference type="EMBL" id="ELU14672.1"/>
    </source>
</evidence>
<accession>R7V868</accession>
<dbReference type="CDD" id="cd00022">
    <property type="entry name" value="BIR"/>
    <property type="match status" value="1"/>
</dbReference>
<dbReference type="AlphaFoldDB" id="R7V868"/>
<dbReference type="EMBL" id="AMQN01018442">
    <property type="status" value="NOT_ANNOTATED_CDS"/>
    <property type="molecule type" value="Genomic_DNA"/>
</dbReference>
<gene>
    <name evidence="1" type="ORF">CAPTEDRAFT_101017</name>
</gene>
<dbReference type="PROSITE" id="PS50143">
    <property type="entry name" value="BIR_REPEAT_2"/>
    <property type="match status" value="1"/>
</dbReference>
<feature type="non-terminal residue" evidence="1">
    <location>
        <position position="1"/>
    </location>
</feature>
<dbReference type="HOGENOM" id="CLU_207559_0_0_1"/>
<dbReference type="SUPFAM" id="SSF57924">
    <property type="entry name" value="Inhibitor of apoptosis (IAP) repeat"/>
    <property type="match status" value="1"/>
</dbReference>
<dbReference type="PANTHER" id="PTHR10044">
    <property type="entry name" value="INHIBITOR OF APOPTOSIS"/>
    <property type="match status" value="1"/>
</dbReference>
<dbReference type="PANTHER" id="PTHR10044:SF139">
    <property type="entry name" value="DEATH-ASSOCIATED INHIBITOR OF APOPTOSIS 2"/>
    <property type="match status" value="1"/>
</dbReference>
<sequence>FYHIGVADEVQCFFCGGFLFDWNQHDDPWTQHAKWYPQCKYVHLKKGDAFVKDVQSGHSVPCDNVSA</sequence>
<reference evidence="2" key="3">
    <citation type="submission" date="2015-06" db="UniProtKB">
        <authorList>
            <consortium name="EnsemblMetazoa"/>
        </authorList>
    </citation>
    <scope>IDENTIFICATION</scope>
</reference>
<dbReference type="Pfam" id="PF00653">
    <property type="entry name" value="BIR"/>
    <property type="match status" value="1"/>
</dbReference>
<dbReference type="GO" id="GO:0031398">
    <property type="term" value="P:positive regulation of protein ubiquitination"/>
    <property type="evidence" value="ECO:0007669"/>
    <property type="project" value="TreeGrafter"/>
</dbReference>
<dbReference type="GO" id="GO:0043027">
    <property type="term" value="F:cysteine-type endopeptidase inhibitor activity involved in apoptotic process"/>
    <property type="evidence" value="ECO:0007669"/>
    <property type="project" value="TreeGrafter"/>
</dbReference>
<dbReference type="GO" id="GO:0043066">
    <property type="term" value="P:negative regulation of apoptotic process"/>
    <property type="evidence" value="ECO:0007669"/>
    <property type="project" value="TreeGrafter"/>
</dbReference>
<dbReference type="STRING" id="283909.R7V868"/>
<dbReference type="GO" id="GO:0051726">
    <property type="term" value="P:regulation of cell cycle"/>
    <property type="evidence" value="ECO:0007669"/>
    <property type="project" value="TreeGrafter"/>
</dbReference>
<dbReference type="InterPro" id="IPR050784">
    <property type="entry name" value="IAP"/>
</dbReference>
<protein>
    <submittedName>
        <fullName evidence="1 2">Uncharacterized protein</fullName>
    </submittedName>
</protein>
<dbReference type="OrthoDB" id="6104385at2759"/>
<name>R7V868_CAPTE</name>
<reference evidence="3" key="1">
    <citation type="submission" date="2012-12" db="EMBL/GenBank/DDBJ databases">
        <authorList>
            <person name="Hellsten U."/>
            <person name="Grimwood J."/>
            <person name="Chapman J.A."/>
            <person name="Shapiro H."/>
            <person name="Aerts A."/>
            <person name="Otillar R.P."/>
            <person name="Terry A.Y."/>
            <person name="Boore J.L."/>
            <person name="Simakov O."/>
            <person name="Marletaz F."/>
            <person name="Cho S.-J."/>
            <person name="Edsinger-Gonzales E."/>
            <person name="Havlak P."/>
            <person name="Kuo D.-H."/>
            <person name="Larsson T."/>
            <person name="Lv J."/>
            <person name="Arendt D."/>
            <person name="Savage R."/>
            <person name="Osoegawa K."/>
            <person name="de Jong P."/>
            <person name="Lindberg D.R."/>
            <person name="Seaver E.C."/>
            <person name="Weisblat D.A."/>
            <person name="Putnam N.H."/>
            <person name="Grigoriev I.V."/>
            <person name="Rokhsar D.S."/>
        </authorList>
    </citation>
    <scope>NUCLEOTIDE SEQUENCE</scope>
    <source>
        <strain evidence="3">I ESC-2004</strain>
    </source>
</reference>
<dbReference type="GO" id="GO:0005737">
    <property type="term" value="C:cytoplasm"/>
    <property type="evidence" value="ECO:0007669"/>
    <property type="project" value="TreeGrafter"/>
</dbReference>
<dbReference type="EnsemblMetazoa" id="CapteT101017">
    <property type="protein sequence ID" value="CapteP101017"/>
    <property type="gene ID" value="CapteG101017"/>
</dbReference>
<evidence type="ECO:0000313" key="2">
    <source>
        <dbReference type="EnsemblMetazoa" id="CapteP101017"/>
    </source>
</evidence>